<reference evidence="2 3" key="1">
    <citation type="journal article" date="2018" name="Sci. Rep.">
        <title>Genomic signatures of local adaptation to the degree of environmental predictability in rotifers.</title>
        <authorList>
            <person name="Franch-Gras L."/>
            <person name="Hahn C."/>
            <person name="Garcia-Roger E.M."/>
            <person name="Carmona M.J."/>
            <person name="Serra M."/>
            <person name="Gomez A."/>
        </authorList>
    </citation>
    <scope>NUCLEOTIDE SEQUENCE [LARGE SCALE GENOMIC DNA]</scope>
    <source>
        <strain evidence="2">HYR1</strain>
    </source>
</reference>
<evidence type="ECO:0000313" key="3">
    <source>
        <dbReference type="Proteomes" id="UP000276133"/>
    </source>
</evidence>
<keyword evidence="3" id="KW-1185">Reference proteome</keyword>
<protein>
    <submittedName>
        <fullName evidence="2">Uncharacterized protein</fullName>
    </submittedName>
</protein>
<evidence type="ECO:0000256" key="1">
    <source>
        <dbReference type="SAM" id="Phobius"/>
    </source>
</evidence>
<dbReference type="Proteomes" id="UP000276133">
    <property type="component" value="Unassembled WGS sequence"/>
</dbReference>
<accession>A0A3M7SKF3</accession>
<dbReference type="AlphaFoldDB" id="A0A3M7SKF3"/>
<keyword evidence="1" id="KW-0812">Transmembrane</keyword>
<proteinExistence type="predicted"/>
<evidence type="ECO:0000313" key="2">
    <source>
        <dbReference type="EMBL" id="RNA36236.1"/>
    </source>
</evidence>
<name>A0A3M7SKF3_BRAPC</name>
<sequence>MLSFFSRKLPNNAIQIKLIVFLISFLTFFLEPKATHNEIAFGFIWVNNCDIWIIILFRNTFPMHAKYQFHMIYNTIYKELIAHEQMKTFAGEMPGYKRK</sequence>
<keyword evidence="1" id="KW-0472">Membrane</keyword>
<feature type="transmembrane region" description="Helical" evidence="1">
    <location>
        <begin position="12"/>
        <end position="30"/>
    </location>
</feature>
<comment type="caution">
    <text evidence="2">The sequence shown here is derived from an EMBL/GenBank/DDBJ whole genome shotgun (WGS) entry which is preliminary data.</text>
</comment>
<keyword evidence="1" id="KW-1133">Transmembrane helix</keyword>
<feature type="transmembrane region" description="Helical" evidence="1">
    <location>
        <begin position="42"/>
        <end position="61"/>
    </location>
</feature>
<dbReference type="EMBL" id="REGN01001210">
    <property type="protein sequence ID" value="RNA36236.1"/>
    <property type="molecule type" value="Genomic_DNA"/>
</dbReference>
<gene>
    <name evidence="2" type="ORF">BpHYR1_049133</name>
</gene>
<organism evidence="2 3">
    <name type="scientific">Brachionus plicatilis</name>
    <name type="common">Marine rotifer</name>
    <name type="synonym">Brachionus muelleri</name>
    <dbReference type="NCBI Taxonomy" id="10195"/>
    <lineage>
        <taxon>Eukaryota</taxon>
        <taxon>Metazoa</taxon>
        <taxon>Spiralia</taxon>
        <taxon>Gnathifera</taxon>
        <taxon>Rotifera</taxon>
        <taxon>Eurotatoria</taxon>
        <taxon>Monogononta</taxon>
        <taxon>Pseudotrocha</taxon>
        <taxon>Ploima</taxon>
        <taxon>Brachionidae</taxon>
        <taxon>Brachionus</taxon>
    </lineage>
</organism>